<evidence type="ECO:0000256" key="2">
    <source>
        <dbReference type="SAM" id="Coils"/>
    </source>
</evidence>
<dbReference type="Pfam" id="PF05291">
    <property type="entry name" value="Bystin"/>
    <property type="match status" value="1"/>
</dbReference>
<dbReference type="GO" id="GO:0005730">
    <property type="term" value="C:nucleolus"/>
    <property type="evidence" value="ECO:0007669"/>
    <property type="project" value="TreeGrafter"/>
</dbReference>
<name>A0A8J4PV88_9MYCE</name>
<reference evidence="4" key="1">
    <citation type="submission" date="2020-01" db="EMBL/GenBank/DDBJ databases">
        <title>Development of genomics and gene disruption for Polysphondylium violaceum indicates a role for the polyketide synthase stlB in stalk morphogenesis.</title>
        <authorList>
            <person name="Narita B."/>
            <person name="Kawabe Y."/>
            <person name="Kin K."/>
            <person name="Saito T."/>
            <person name="Gibbs R."/>
            <person name="Kuspa A."/>
            <person name="Muzny D."/>
            <person name="Queller D."/>
            <person name="Richards S."/>
            <person name="Strassman J."/>
            <person name="Sucgang R."/>
            <person name="Worley K."/>
            <person name="Schaap P."/>
        </authorList>
    </citation>
    <scope>NUCLEOTIDE SEQUENCE</scope>
    <source>
        <strain evidence="4">QSvi11</strain>
    </source>
</reference>
<evidence type="ECO:0000313" key="5">
    <source>
        <dbReference type="Proteomes" id="UP000695562"/>
    </source>
</evidence>
<dbReference type="Proteomes" id="UP000695562">
    <property type="component" value="Unassembled WGS sequence"/>
</dbReference>
<feature type="coiled-coil region" evidence="2">
    <location>
        <begin position="51"/>
        <end position="78"/>
    </location>
</feature>
<dbReference type="PANTHER" id="PTHR12821">
    <property type="entry name" value="BYSTIN"/>
    <property type="match status" value="1"/>
</dbReference>
<evidence type="ECO:0000256" key="3">
    <source>
        <dbReference type="SAM" id="MobiDB-lite"/>
    </source>
</evidence>
<dbReference type="PANTHER" id="PTHR12821:SF0">
    <property type="entry name" value="BYSTIN"/>
    <property type="match status" value="1"/>
</dbReference>
<evidence type="ECO:0000313" key="4">
    <source>
        <dbReference type="EMBL" id="KAF2070256.1"/>
    </source>
</evidence>
<gene>
    <name evidence="4" type="ORF">CYY_008427</name>
</gene>
<evidence type="ECO:0000256" key="1">
    <source>
        <dbReference type="ARBA" id="ARBA00007114"/>
    </source>
</evidence>
<proteinExistence type="inferred from homology"/>
<evidence type="ECO:0008006" key="6">
    <source>
        <dbReference type="Google" id="ProtNLM"/>
    </source>
</evidence>
<dbReference type="AlphaFoldDB" id="A0A8J4PV88"/>
<feature type="region of interest" description="Disordered" evidence="3">
    <location>
        <begin position="1"/>
        <end position="50"/>
    </location>
</feature>
<protein>
    <recommendedName>
        <fullName evidence="6">Bystin</fullName>
    </recommendedName>
</protein>
<feature type="compositionally biased region" description="Basic and acidic residues" evidence="3">
    <location>
        <begin position="1"/>
        <end position="27"/>
    </location>
</feature>
<dbReference type="GO" id="GO:0006364">
    <property type="term" value="P:rRNA processing"/>
    <property type="evidence" value="ECO:0007669"/>
    <property type="project" value="TreeGrafter"/>
</dbReference>
<keyword evidence="2" id="KW-0175">Coiled coil</keyword>
<keyword evidence="5" id="KW-1185">Reference proteome</keyword>
<dbReference type="EMBL" id="AJWJ01000518">
    <property type="protein sequence ID" value="KAF2070256.1"/>
    <property type="molecule type" value="Genomic_DNA"/>
</dbReference>
<accession>A0A8J4PV88</accession>
<comment type="similarity">
    <text evidence="1">Belongs to the bystin family.</text>
</comment>
<dbReference type="InterPro" id="IPR007955">
    <property type="entry name" value="Bystin"/>
</dbReference>
<comment type="caution">
    <text evidence="4">The sequence shown here is derived from an EMBL/GenBank/DDBJ whole genome shotgun (WGS) entry which is preliminary data.</text>
</comment>
<dbReference type="OrthoDB" id="2192561at2759"/>
<dbReference type="GO" id="GO:0030515">
    <property type="term" value="F:snoRNA binding"/>
    <property type="evidence" value="ECO:0007669"/>
    <property type="project" value="TreeGrafter"/>
</dbReference>
<dbReference type="GO" id="GO:0030688">
    <property type="term" value="C:preribosome, small subunit precursor"/>
    <property type="evidence" value="ECO:0007669"/>
    <property type="project" value="TreeGrafter"/>
</dbReference>
<sequence length="454" mass="52422">MVKEVRKGPKLRHDPLGKQIKDSENSHLRQRNRVGKLSKDREEIEEVPLNQSESKKILQQIRAQAVEAEEEERKLDRDSKLLTFEQERKQEKLLNFDDFIEDDDQNEDGQHIADDFEDDFEDLSDTESTFGAGEVEIDQEDEKVLEMFMAGGSGQSPFQTRFTLGDIIENRLKEQEFRTNTDSAQKISPKVVDVYTKVGKLLESYTSGKVPRAFRILPNFKNWEDLLYLTRPDKWTPHAIRVATKLFCMGTNSKITQRFLSIVVLPKVRDNIAEYKKLNVHLYFALKKSLYRPAAFYKAILLPLAENGDCTLLEAKIIGSVITKISIPVLHSSVALMKLSQLKNYNGATSMFIRILADKKYALPYRVIDALVDHFVSFTDDTRELPVLWHGALLSFVQRYKTDITKEQKELIKPLLRNHNHHIITNEIRRELFSSKSRFGLLPDSNMSDTMSEI</sequence>
<organism evidence="4 5">
    <name type="scientific">Polysphondylium violaceum</name>
    <dbReference type="NCBI Taxonomy" id="133409"/>
    <lineage>
        <taxon>Eukaryota</taxon>
        <taxon>Amoebozoa</taxon>
        <taxon>Evosea</taxon>
        <taxon>Eumycetozoa</taxon>
        <taxon>Dictyostelia</taxon>
        <taxon>Dictyosteliales</taxon>
        <taxon>Dictyosteliaceae</taxon>
        <taxon>Polysphondylium</taxon>
    </lineage>
</organism>
<dbReference type="GO" id="GO:0005737">
    <property type="term" value="C:cytoplasm"/>
    <property type="evidence" value="ECO:0007669"/>
    <property type="project" value="TreeGrafter"/>
</dbReference>